<reference evidence="2" key="1">
    <citation type="submission" date="2019-12" db="EMBL/GenBank/DDBJ databases">
        <title>Genome sequencing and annotation of Brassica cretica.</title>
        <authorList>
            <person name="Studholme D.J."/>
            <person name="Sarris P."/>
        </authorList>
    </citation>
    <scope>NUCLEOTIDE SEQUENCE</scope>
    <source>
        <strain evidence="2">PFS-109/04</strain>
        <tissue evidence="2">Leaf</tissue>
    </source>
</reference>
<dbReference type="PANTHER" id="PTHR34466:SF1">
    <property type="entry name" value="OS06G0609800 PROTEIN"/>
    <property type="match status" value="1"/>
</dbReference>
<organism evidence="2 3">
    <name type="scientific">Brassica cretica</name>
    <name type="common">Mustard</name>
    <dbReference type="NCBI Taxonomy" id="69181"/>
    <lineage>
        <taxon>Eukaryota</taxon>
        <taxon>Viridiplantae</taxon>
        <taxon>Streptophyta</taxon>
        <taxon>Embryophyta</taxon>
        <taxon>Tracheophyta</taxon>
        <taxon>Spermatophyta</taxon>
        <taxon>Magnoliopsida</taxon>
        <taxon>eudicotyledons</taxon>
        <taxon>Gunneridae</taxon>
        <taxon>Pentapetalae</taxon>
        <taxon>rosids</taxon>
        <taxon>malvids</taxon>
        <taxon>Brassicales</taxon>
        <taxon>Brassicaceae</taxon>
        <taxon>Brassiceae</taxon>
        <taxon>Brassica</taxon>
    </lineage>
</organism>
<proteinExistence type="predicted"/>
<evidence type="ECO:0000256" key="1">
    <source>
        <dbReference type="SAM" id="MobiDB-lite"/>
    </source>
</evidence>
<evidence type="ECO:0000313" key="3">
    <source>
        <dbReference type="Proteomes" id="UP000712600"/>
    </source>
</evidence>
<dbReference type="AlphaFoldDB" id="A0A8S9P9W2"/>
<accession>A0A8S9P9W2</accession>
<comment type="caution">
    <text evidence="2">The sequence shown here is derived from an EMBL/GenBank/DDBJ whole genome shotgun (WGS) entry which is preliminary data.</text>
</comment>
<feature type="compositionally biased region" description="Polar residues" evidence="1">
    <location>
        <begin position="41"/>
        <end position="71"/>
    </location>
</feature>
<gene>
    <name evidence="2" type="ORF">F2Q69_00002544</name>
</gene>
<dbReference type="PANTHER" id="PTHR34466">
    <property type="entry name" value="OS11G0129800 PROTEIN"/>
    <property type="match status" value="1"/>
</dbReference>
<feature type="region of interest" description="Disordered" evidence="1">
    <location>
        <begin position="39"/>
        <end position="71"/>
    </location>
</feature>
<name>A0A8S9P9W2_BRACR</name>
<dbReference type="EMBL" id="QGKX02001521">
    <property type="protein sequence ID" value="KAF3512259.1"/>
    <property type="molecule type" value="Genomic_DNA"/>
</dbReference>
<evidence type="ECO:0000313" key="2">
    <source>
        <dbReference type="EMBL" id="KAF3512259.1"/>
    </source>
</evidence>
<dbReference type="Proteomes" id="UP000712600">
    <property type="component" value="Unassembled WGS sequence"/>
</dbReference>
<sequence length="119" mass="13215">MDGVMLPWLQWETPDDTSAALTCLNKLPHTPNAKLFVWESDPSQDASTGQGTSNGTISSRGSWSPYESATKTVSPLRRLKIDVSDYLKRPKSADILNETWKLRHRISSGNLVLSSRSLI</sequence>
<protein>
    <submittedName>
        <fullName evidence="2">Uncharacterized protein</fullName>
    </submittedName>
</protein>